<evidence type="ECO:0000313" key="2">
    <source>
        <dbReference type="Proteomes" id="UP000078383"/>
    </source>
</evidence>
<gene>
    <name evidence="1" type="ORF">ERS852502_00297</name>
</gene>
<evidence type="ECO:0000313" key="1">
    <source>
        <dbReference type="EMBL" id="CUQ81425.1"/>
    </source>
</evidence>
<accession>A0A174Z1X0</accession>
<protein>
    <submittedName>
        <fullName evidence="1">Uncharacterized protein</fullName>
    </submittedName>
</protein>
<name>A0A174Z1X0_9FIRM</name>
<dbReference type="OrthoDB" id="1986603at2"/>
<proteinExistence type="predicted"/>
<dbReference type="RefSeq" id="WP_055170640.1">
    <property type="nucleotide sequence ID" value="NZ_CZBX01000001.1"/>
</dbReference>
<sequence>MNKENIDDMDYYEKYLLNATKEERDCYIKEHPDFMNEYPVSYEHRELLQDKIYRGLMRKIREYEKSREQ</sequence>
<dbReference type="Proteomes" id="UP000078383">
    <property type="component" value="Unassembled WGS sequence"/>
</dbReference>
<organism evidence="1 2">
    <name type="scientific">[Ruminococcus] torques</name>
    <dbReference type="NCBI Taxonomy" id="33039"/>
    <lineage>
        <taxon>Bacteria</taxon>
        <taxon>Bacillati</taxon>
        <taxon>Bacillota</taxon>
        <taxon>Clostridia</taxon>
        <taxon>Lachnospirales</taxon>
        <taxon>Lachnospiraceae</taxon>
        <taxon>Mediterraneibacter</taxon>
    </lineage>
</organism>
<dbReference type="AlphaFoldDB" id="A0A174Z1X0"/>
<reference evidence="1 2" key="1">
    <citation type="submission" date="2015-09" db="EMBL/GenBank/DDBJ databases">
        <authorList>
            <consortium name="Pathogen Informatics"/>
        </authorList>
    </citation>
    <scope>NUCLEOTIDE SEQUENCE [LARGE SCALE GENOMIC DNA]</scope>
    <source>
        <strain evidence="1 2">2789STDY5834889</strain>
    </source>
</reference>
<dbReference type="EMBL" id="CZBX01000001">
    <property type="protein sequence ID" value="CUQ81425.1"/>
    <property type="molecule type" value="Genomic_DNA"/>
</dbReference>